<proteinExistence type="predicted"/>
<name>A0A8J6EC64_ELECQ</name>
<dbReference type="EMBL" id="WNTK01008041">
    <property type="protein sequence ID" value="KAG9463106.1"/>
    <property type="molecule type" value="Genomic_DNA"/>
</dbReference>
<accession>A0A8J6EC64</accession>
<dbReference type="AlphaFoldDB" id="A0A8J6EC64"/>
<reference evidence="1" key="1">
    <citation type="thesis" date="2020" institute="ProQuest LLC" country="789 East Eisenhower Parkway, Ann Arbor, MI, USA">
        <title>Comparative Genomics and Chromosome Evolution.</title>
        <authorList>
            <person name="Mudd A.B."/>
        </authorList>
    </citation>
    <scope>NUCLEOTIDE SEQUENCE</scope>
    <source>
        <strain evidence="1">HN-11 Male</strain>
        <tissue evidence="1">Kidney and liver</tissue>
    </source>
</reference>
<dbReference type="Proteomes" id="UP000770717">
    <property type="component" value="Unassembled WGS sequence"/>
</dbReference>
<keyword evidence="2" id="KW-1185">Reference proteome</keyword>
<organism evidence="1 2">
    <name type="scientific">Eleutherodactylus coqui</name>
    <name type="common">Puerto Rican coqui</name>
    <dbReference type="NCBI Taxonomy" id="57060"/>
    <lineage>
        <taxon>Eukaryota</taxon>
        <taxon>Metazoa</taxon>
        <taxon>Chordata</taxon>
        <taxon>Craniata</taxon>
        <taxon>Vertebrata</taxon>
        <taxon>Euteleostomi</taxon>
        <taxon>Amphibia</taxon>
        <taxon>Batrachia</taxon>
        <taxon>Anura</taxon>
        <taxon>Neobatrachia</taxon>
        <taxon>Hyloidea</taxon>
        <taxon>Eleutherodactylidae</taxon>
        <taxon>Eleutherodactylinae</taxon>
        <taxon>Eleutherodactylus</taxon>
        <taxon>Eleutherodactylus</taxon>
    </lineage>
</organism>
<evidence type="ECO:0000313" key="2">
    <source>
        <dbReference type="Proteomes" id="UP000770717"/>
    </source>
</evidence>
<protein>
    <submittedName>
        <fullName evidence="1">Uncharacterized protein</fullName>
    </submittedName>
</protein>
<comment type="caution">
    <text evidence="1">The sequence shown here is derived from an EMBL/GenBank/DDBJ whole genome shotgun (WGS) entry which is preliminary data.</text>
</comment>
<gene>
    <name evidence="1" type="ORF">GDO78_022427</name>
</gene>
<evidence type="ECO:0000313" key="1">
    <source>
        <dbReference type="EMBL" id="KAG9463106.1"/>
    </source>
</evidence>
<sequence>MKPLLCSDSKFANFGNPNIQADSFQQVMDLLELLLVWGRFDWWSRVRLARWRFWRLRLIILLVVVPVKKPLLVLNLSRASLL</sequence>